<evidence type="ECO:0008006" key="4">
    <source>
        <dbReference type="Google" id="ProtNLM"/>
    </source>
</evidence>
<organism evidence="2 3">
    <name type="scientific">Elysia marginata</name>
    <dbReference type="NCBI Taxonomy" id="1093978"/>
    <lineage>
        <taxon>Eukaryota</taxon>
        <taxon>Metazoa</taxon>
        <taxon>Spiralia</taxon>
        <taxon>Lophotrochozoa</taxon>
        <taxon>Mollusca</taxon>
        <taxon>Gastropoda</taxon>
        <taxon>Heterobranchia</taxon>
        <taxon>Euthyneura</taxon>
        <taxon>Panpulmonata</taxon>
        <taxon>Sacoglossa</taxon>
        <taxon>Placobranchoidea</taxon>
        <taxon>Plakobranchidae</taxon>
        <taxon>Elysia</taxon>
    </lineage>
</organism>
<protein>
    <recommendedName>
        <fullName evidence="4">Reverse transcriptase domain-containing protein</fullName>
    </recommendedName>
</protein>
<name>A0AAV4ES30_9GAST</name>
<dbReference type="AlphaFoldDB" id="A0AAV4ES30"/>
<dbReference type="EMBL" id="BMAT01010958">
    <property type="protein sequence ID" value="GFR63953.1"/>
    <property type="molecule type" value="Genomic_DNA"/>
</dbReference>
<evidence type="ECO:0000313" key="3">
    <source>
        <dbReference type="Proteomes" id="UP000762676"/>
    </source>
</evidence>
<feature type="compositionally biased region" description="Basic and acidic residues" evidence="1">
    <location>
        <begin position="87"/>
        <end position="99"/>
    </location>
</feature>
<feature type="compositionally biased region" description="Low complexity" evidence="1">
    <location>
        <begin position="75"/>
        <end position="86"/>
    </location>
</feature>
<feature type="region of interest" description="Disordered" evidence="1">
    <location>
        <begin position="74"/>
        <end position="99"/>
    </location>
</feature>
<accession>A0AAV4ES30</accession>
<gene>
    <name evidence="2" type="ORF">ElyMa_005494900</name>
</gene>
<evidence type="ECO:0000313" key="2">
    <source>
        <dbReference type="EMBL" id="GFR63953.1"/>
    </source>
</evidence>
<keyword evidence="3" id="KW-1185">Reference proteome</keyword>
<reference evidence="2 3" key="1">
    <citation type="journal article" date="2021" name="Elife">
        <title>Chloroplast acquisition without the gene transfer in kleptoplastic sea slugs, Plakobranchus ocellatus.</title>
        <authorList>
            <person name="Maeda T."/>
            <person name="Takahashi S."/>
            <person name="Yoshida T."/>
            <person name="Shimamura S."/>
            <person name="Takaki Y."/>
            <person name="Nagai Y."/>
            <person name="Toyoda A."/>
            <person name="Suzuki Y."/>
            <person name="Arimoto A."/>
            <person name="Ishii H."/>
            <person name="Satoh N."/>
            <person name="Nishiyama T."/>
            <person name="Hasebe M."/>
            <person name="Maruyama T."/>
            <person name="Minagawa J."/>
            <person name="Obokata J."/>
            <person name="Shigenobu S."/>
        </authorList>
    </citation>
    <scope>NUCLEOTIDE SEQUENCE [LARGE SCALE GENOMIC DNA]</scope>
</reference>
<proteinExistence type="predicted"/>
<comment type="caution">
    <text evidence="2">The sequence shown here is derived from an EMBL/GenBank/DDBJ whole genome shotgun (WGS) entry which is preliminary data.</text>
</comment>
<evidence type="ECO:0000256" key="1">
    <source>
        <dbReference type="SAM" id="MobiDB-lite"/>
    </source>
</evidence>
<dbReference type="Proteomes" id="UP000762676">
    <property type="component" value="Unassembled WGS sequence"/>
</dbReference>
<sequence>MDKAVPPERKARVRTQHFKSRTQNMKHGVPQGGIVSNPLLYVHDGYSDDTSQGCLWRNVRRRYDHMGNIGIHWNRTGAPTTGTRGPKNVDRKMADENKP</sequence>